<dbReference type="EMBL" id="MU003700">
    <property type="protein sequence ID" value="KAF2810317.1"/>
    <property type="molecule type" value="Genomic_DNA"/>
</dbReference>
<evidence type="ECO:0000313" key="1">
    <source>
        <dbReference type="EMBL" id="KAF2810317.1"/>
    </source>
</evidence>
<proteinExistence type="predicted"/>
<reference evidence="1 3" key="1">
    <citation type="journal article" date="2020" name="Stud. Mycol.">
        <title>101 Dothideomycetes genomes: a test case for predicting lifestyles and emergence of pathogens.</title>
        <authorList>
            <person name="Haridas S."/>
            <person name="Albert R."/>
            <person name="Binder M."/>
            <person name="Bloem J."/>
            <person name="Labutti K."/>
            <person name="Salamov A."/>
            <person name="Andreopoulos B."/>
            <person name="Baker S."/>
            <person name="Barry K."/>
            <person name="Bills G."/>
            <person name="Bluhm B."/>
            <person name="Cannon C."/>
            <person name="Castanera R."/>
            <person name="Culley D."/>
            <person name="Daum C."/>
            <person name="Ezra D."/>
            <person name="Gonzalez J."/>
            <person name="Henrissat B."/>
            <person name="Kuo A."/>
            <person name="Liang C."/>
            <person name="Lipzen A."/>
            <person name="Lutzoni F."/>
            <person name="Magnuson J."/>
            <person name="Mondo S."/>
            <person name="Nolan M."/>
            <person name="Ohm R."/>
            <person name="Pangilinan J."/>
            <person name="Park H.-J."/>
            <person name="Ramirez L."/>
            <person name="Alfaro M."/>
            <person name="Sun H."/>
            <person name="Tritt A."/>
            <person name="Yoshinaga Y."/>
            <person name="Zwiers L.-H."/>
            <person name="Turgeon B."/>
            <person name="Goodwin S."/>
            <person name="Spatafora J."/>
            <person name="Crous P."/>
            <person name="Grigoriev I."/>
        </authorList>
    </citation>
    <scope>NUCLEOTIDE SEQUENCE</scope>
    <source>
        <strain evidence="1 3">CBS 304.34</strain>
    </source>
</reference>
<evidence type="ECO:0000313" key="3">
    <source>
        <dbReference type="RefSeq" id="XP_033577281.1"/>
    </source>
</evidence>
<dbReference type="Proteomes" id="UP000504636">
    <property type="component" value="Unplaced"/>
</dbReference>
<evidence type="ECO:0000313" key="2">
    <source>
        <dbReference type="Proteomes" id="UP000504636"/>
    </source>
</evidence>
<accession>A0A6A6YR13</accession>
<keyword evidence="2" id="KW-1185">Reference proteome</keyword>
<name>A0A6A6YR13_9PEZI</name>
<dbReference type="RefSeq" id="XP_033577281.1">
    <property type="nucleotide sequence ID" value="XM_033722062.1"/>
</dbReference>
<gene>
    <name evidence="1 3" type="ORF">BDZ99DRAFT_476493</name>
</gene>
<sequence>MDGVEAVEELGSVSAQLLKSKIRRGQRALGAPDSRCMLGDRCSANAFPAQPRHPRFGPLLLDESQHAVHRLAVAATLQVALLAPTWSESPARVCWSECTVFMQCVAGQWKIMLYTSKNEVGCHLTTCRRATRSSFYELSGRLRGSLEISRVWIPRELALHMLLGLNAMGMITSLRGPHAPGRRA</sequence>
<reference evidence="3" key="3">
    <citation type="submission" date="2025-04" db="UniProtKB">
        <authorList>
            <consortium name="RefSeq"/>
        </authorList>
    </citation>
    <scope>IDENTIFICATION</scope>
    <source>
        <strain evidence="3">CBS 304.34</strain>
    </source>
</reference>
<organism evidence="1">
    <name type="scientific">Mytilinidion resinicola</name>
    <dbReference type="NCBI Taxonomy" id="574789"/>
    <lineage>
        <taxon>Eukaryota</taxon>
        <taxon>Fungi</taxon>
        <taxon>Dikarya</taxon>
        <taxon>Ascomycota</taxon>
        <taxon>Pezizomycotina</taxon>
        <taxon>Dothideomycetes</taxon>
        <taxon>Pleosporomycetidae</taxon>
        <taxon>Mytilinidiales</taxon>
        <taxon>Mytilinidiaceae</taxon>
        <taxon>Mytilinidion</taxon>
    </lineage>
</organism>
<dbReference type="AlphaFoldDB" id="A0A6A6YR13"/>
<protein>
    <submittedName>
        <fullName evidence="1 3">Uncharacterized protein</fullName>
    </submittedName>
</protein>
<reference evidence="3" key="2">
    <citation type="submission" date="2020-04" db="EMBL/GenBank/DDBJ databases">
        <authorList>
            <consortium name="NCBI Genome Project"/>
        </authorList>
    </citation>
    <scope>NUCLEOTIDE SEQUENCE</scope>
    <source>
        <strain evidence="3">CBS 304.34</strain>
    </source>
</reference>
<dbReference type="GeneID" id="54462955"/>